<organism evidence="2 3">
    <name type="scientific">Antarctobacter heliothermus</name>
    <dbReference type="NCBI Taxonomy" id="74033"/>
    <lineage>
        <taxon>Bacteria</taxon>
        <taxon>Pseudomonadati</taxon>
        <taxon>Pseudomonadota</taxon>
        <taxon>Alphaproteobacteria</taxon>
        <taxon>Rhodobacterales</taxon>
        <taxon>Roseobacteraceae</taxon>
        <taxon>Antarctobacter</taxon>
    </lineage>
</organism>
<evidence type="ECO:0000313" key="3">
    <source>
        <dbReference type="Proteomes" id="UP000198440"/>
    </source>
</evidence>
<accession>A0A239KFA9</accession>
<proteinExistence type="predicted"/>
<dbReference type="EMBL" id="FZON01000064">
    <property type="protein sequence ID" value="SNT16378.1"/>
    <property type="molecule type" value="Genomic_DNA"/>
</dbReference>
<protein>
    <recommendedName>
        <fullName evidence="1">LarA-like N-terminal domain-containing protein</fullName>
    </recommendedName>
</protein>
<feature type="domain" description="LarA-like N-terminal" evidence="1">
    <location>
        <begin position="48"/>
        <end position="187"/>
    </location>
</feature>
<dbReference type="InterPro" id="IPR018657">
    <property type="entry name" value="LarA-like_N"/>
</dbReference>
<sequence length="415" mass="44689">MSVIDDFLIGVDLPRMVPVRQVFADDAVADVAQAVRDQFERPEIASRIVPDMSVAVGVGSRGLSDLPTIVATTIQELKRLGAKPFIVPAMGSHGGATAEGQADLLAHLGVTEQSAGCPIKSSMDTVELGHLPSGLPIYMDKHAMQADGIIVINRVKPHTSFSGGIESGLAKMLTIGLGKQRGAESCHAEGFGRMAQNVHDMSIYKLAHTPFLFGLAMVENSYDKACMIEAIPGEQIMEREPELLAEARTRMPRILFRPLDVLIVDQMGKEFSGTGMDPNITGRAGTPYLTLSQEVTRMAVLDLTDNSAGNATGIGLADICTRRLFEKIDVAATYANCITSTVLGNARIPVTMETDLDAVKLAIKTCNVPDLSKIRMVRLANTLHLETILISEALLPEAIENPAIEVLGEPREFEF</sequence>
<gene>
    <name evidence="2" type="ORF">SAMN04488078_106411</name>
</gene>
<dbReference type="RefSeq" id="WP_089279952.1">
    <property type="nucleotide sequence ID" value="NZ_FZON01000064.1"/>
</dbReference>
<dbReference type="AlphaFoldDB" id="A0A239KFA9"/>
<name>A0A239KFA9_9RHOB</name>
<reference evidence="2 3" key="1">
    <citation type="submission" date="2017-06" db="EMBL/GenBank/DDBJ databases">
        <authorList>
            <person name="Kim H.J."/>
            <person name="Triplett B.A."/>
        </authorList>
    </citation>
    <scope>NUCLEOTIDE SEQUENCE [LARGE SCALE GENOMIC DNA]</scope>
    <source>
        <strain evidence="2 3">DSM 11445</strain>
    </source>
</reference>
<dbReference type="Gene3D" id="3.40.50.11440">
    <property type="match status" value="1"/>
</dbReference>
<dbReference type="Pfam" id="PF09861">
    <property type="entry name" value="Lar_N"/>
    <property type="match status" value="1"/>
</dbReference>
<evidence type="ECO:0000313" key="2">
    <source>
        <dbReference type="EMBL" id="SNT16378.1"/>
    </source>
</evidence>
<dbReference type="Proteomes" id="UP000198440">
    <property type="component" value="Unassembled WGS sequence"/>
</dbReference>
<evidence type="ECO:0000259" key="1">
    <source>
        <dbReference type="Pfam" id="PF09861"/>
    </source>
</evidence>
<dbReference type="GO" id="GO:0050043">
    <property type="term" value="F:lactate racemase activity"/>
    <property type="evidence" value="ECO:0007669"/>
    <property type="project" value="InterPro"/>
</dbReference>
<dbReference type="OrthoDB" id="9788398at2"/>